<keyword evidence="4" id="KW-0479">Metal-binding</keyword>
<evidence type="ECO:0000256" key="2">
    <source>
        <dbReference type="ARBA" id="ARBA00022525"/>
    </source>
</evidence>
<dbReference type="InterPro" id="IPR037120">
    <property type="entry name" value="Haem_peroxidase_sf_animal"/>
</dbReference>
<dbReference type="PANTHER" id="PTHR11475:SF4">
    <property type="entry name" value="CHORION PEROXIDASE"/>
    <property type="match status" value="1"/>
</dbReference>
<dbReference type="PROSITE" id="PS50292">
    <property type="entry name" value="PEROXIDASE_3"/>
    <property type="match status" value="1"/>
</dbReference>
<gene>
    <name evidence="5" type="ORF">EB796_020160</name>
</gene>
<dbReference type="GO" id="GO:0020037">
    <property type="term" value="F:heme binding"/>
    <property type="evidence" value="ECO:0007669"/>
    <property type="project" value="InterPro"/>
</dbReference>
<dbReference type="GO" id="GO:0046872">
    <property type="term" value="F:metal ion binding"/>
    <property type="evidence" value="ECO:0007669"/>
    <property type="project" value="UniProtKB-KW"/>
</dbReference>
<keyword evidence="4" id="KW-0349">Heme</keyword>
<dbReference type="InterPro" id="IPR019791">
    <property type="entry name" value="Haem_peroxidase_animal"/>
</dbReference>
<sequence length="299" mass="33367">MADAACCPDQIFAARNEPGTVPTTEELDEIREEIKQERGDVCIQIEIEDDPRHGGYVCMTQTRSRPAPPHDCSIAPRQQMNSITHVFDGSVVYGSSQAEQDALRSFEGGQLLTQTVNGRVLPPQDLENCPAADLTAQRCPFRGGDTRINTTPNLMSMHAVAIVHHNKLANRLGLINPHWSDERIFQKPTFHYYEYLPLIIGDDIIRKYKLESYAGFRPEVNPSVLSELAHGAMRFGHSTVGGIFGLVEDSDADTFAFLQPHFFNTSLLYNGGYSQCIRGLLGDRPWVIDRNFPDAVSFT</sequence>
<keyword evidence="4" id="KW-0408">Iron</keyword>
<keyword evidence="2" id="KW-0964">Secreted</keyword>
<reference evidence="5" key="1">
    <citation type="submission" date="2020-06" db="EMBL/GenBank/DDBJ databases">
        <title>Draft genome of Bugula neritina, a colonial animal packing powerful symbionts and potential medicines.</title>
        <authorList>
            <person name="Rayko M."/>
        </authorList>
    </citation>
    <scope>NUCLEOTIDE SEQUENCE [LARGE SCALE GENOMIC DNA]</scope>
    <source>
        <strain evidence="5">Kwan_BN1</strain>
    </source>
</reference>
<keyword evidence="6" id="KW-1185">Reference proteome</keyword>
<evidence type="ECO:0000313" key="6">
    <source>
        <dbReference type="Proteomes" id="UP000593567"/>
    </source>
</evidence>
<dbReference type="PANTHER" id="PTHR11475">
    <property type="entry name" value="OXIDASE/PEROXIDASE"/>
    <property type="match status" value="1"/>
</dbReference>
<dbReference type="GO" id="GO:0006979">
    <property type="term" value="P:response to oxidative stress"/>
    <property type="evidence" value="ECO:0007669"/>
    <property type="project" value="InterPro"/>
</dbReference>
<evidence type="ECO:0000256" key="3">
    <source>
        <dbReference type="ARBA" id="ARBA00023180"/>
    </source>
</evidence>
<evidence type="ECO:0000256" key="1">
    <source>
        <dbReference type="ARBA" id="ARBA00004613"/>
    </source>
</evidence>
<dbReference type="PRINTS" id="PR00457">
    <property type="entry name" value="ANPEROXIDASE"/>
</dbReference>
<accession>A0A7J7J788</accession>
<keyword evidence="3" id="KW-0325">Glycoprotein</keyword>
<evidence type="ECO:0000256" key="4">
    <source>
        <dbReference type="PIRSR" id="PIRSR619791-2"/>
    </source>
</evidence>
<comment type="subcellular location">
    <subcellularLocation>
        <location evidence="1">Secreted</location>
    </subcellularLocation>
</comment>
<proteinExistence type="predicted"/>
<dbReference type="Proteomes" id="UP000593567">
    <property type="component" value="Unassembled WGS sequence"/>
</dbReference>
<dbReference type="Pfam" id="PF03098">
    <property type="entry name" value="An_peroxidase"/>
    <property type="match status" value="1"/>
</dbReference>
<dbReference type="AlphaFoldDB" id="A0A7J7J788"/>
<dbReference type="Gene3D" id="1.10.640.10">
    <property type="entry name" value="Haem peroxidase domain superfamily, animal type"/>
    <property type="match status" value="1"/>
</dbReference>
<dbReference type="OrthoDB" id="6160029at2759"/>
<name>A0A7J7J788_BUGNE</name>
<dbReference type="GO" id="GO:0004601">
    <property type="term" value="F:peroxidase activity"/>
    <property type="evidence" value="ECO:0007669"/>
    <property type="project" value="InterPro"/>
</dbReference>
<organism evidence="5 6">
    <name type="scientific">Bugula neritina</name>
    <name type="common">Brown bryozoan</name>
    <name type="synonym">Sertularia neritina</name>
    <dbReference type="NCBI Taxonomy" id="10212"/>
    <lineage>
        <taxon>Eukaryota</taxon>
        <taxon>Metazoa</taxon>
        <taxon>Spiralia</taxon>
        <taxon>Lophotrochozoa</taxon>
        <taxon>Bryozoa</taxon>
        <taxon>Gymnolaemata</taxon>
        <taxon>Cheilostomatida</taxon>
        <taxon>Flustrina</taxon>
        <taxon>Buguloidea</taxon>
        <taxon>Bugulidae</taxon>
        <taxon>Bugula</taxon>
    </lineage>
</organism>
<dbReference type="GO" id="GO:0005576">
    <property type="term" value="C:extracellular region"/>
    <property type="evidence" value="ECO:0007669"/>
    <property type="project" value="UniProtKB-SubCell"/>
</dbReference>
<comment type="caution">
    <text evidence="5">The sequence shown here is derived from an EMBL/GenBank/DDBJ whole genome shotgun (WGS) entry which is preliminary data.</text>
</comment>
<dbReference type="SUPFAM" id="SSF48113">
    <property type="entry name" value="Heme-dependent peroxidases"/>
    <property type="match status" value="1"/>
</dbReference>
<evidence type="ECO:0008006" key="7">
    <source>
        <dbReference type="Google" id="ProtNLM"/>
    </source>
</evidence>
<feature type="binding site" description="axial binding residue" evidence="4">
    <location>
        <position position="237"/>
    </location>
    <ligand>
        <name>heme b</name>
        <dbReference type="ChEBI" id="CHEBI:60344"/>
    </ligand>
    <ligandPart>
        <name>Fe</name>
        <dbReference type="ChEBI" id="CHEBI:18248"/>
    </ligandPart>
</feature>
<evidence type="ECO:0000313" key="5">
    <source>
        <dbReference type="EMBL" id="KAF6021526.1"/>
    </source>
</evidence>
<dbReference type="InterPro" id="IPR010255">
    <property type="entry name" value="Haem_peroxidase_sf"/>
</dbReference>
<protein>
    <recommendedName>
        <fullName evidence="7">PXDN</fullName>
    </recommendedName>
</protein>
<dbReference type="EMBL" id="VXIV02003015">
    <property type="protein sequence ID" value="KAF6021526.1"/>
    <property type="molecule type" value="Genomic_DNA"/>
</dbReference>